<feature type="transmembrane region" description="Helical" evidence="9">
    <location>
        <begin position="419"/>
        <end position="438"/>
    </location>
</feature>
<keyword evidence="7 9" id="KW-0472">Membrane</keyword>
<evidence type="ECO:0000256" key="6">
    <source>
        <dbReference type="ARBA" id="ARBA00022989"/>
    </source>
</evidence>
<dbReference type="Pfam" id="PF12704">
    <property type="entry name" value="MacB_PCD"/>
    <property type="match status" value="1"/>
</dbReference>
<dbReference type="GO" id="GO:0042953">
    <property type="term" value="P:lipoprotein transport"/>
    <property type="evidence" value="ECO:0007669"/>
    <property type="project" value="InterPro"/>
</dbReference>
<organism evidence="12 13">
    <name type="scientific">Roseitalea porphyridii</name>
    <dbReference type="NCBI Taxonomy" id="1852022"/>
    <lineage>
        <taxon>Bacteria</taxon>
        <taxon>Pseudomonadati</taxon>
        <taxon>Pseudomonadota</taxon>
        <taxon>Alphaproteobacteria</taxon>
        <taxon>Hyphomicrobiales</taxon>
        <taxon>Ahrensiaceae</taxon>
        <taxon>Roseitalea</taxon>
    </lineage>
</organism>
<keyword evidence="12" id="KW-0449">Lipoprotein</keyword>
<dbReference type="EMBL" id="CP036532">
    <property type="protein sequence ID" value="QBK30425.1"/>
    <property type="molecule type" value="Genomic_DNA"/>
</dbReference>
<evidence type="ECO:0000313" key="12">
    <source>
        <dbReference type="EMBL" id="QBK30425.1"/>
    </source>
</evidence>
<evidence type="ECO:0000256" key="9">
    <source>
        <dbReference type="SAM" id="Phobius"/>
    </source>
</evidence>
<dbReference type="GO" id="GO:0098797">
    <property type="term" value="C:plasma membrane protein complex"/>
    <property type="evidence" value="ECO:0007669"/>
    <property type="project" value="TreeGrafter"/>
</dbReference>
<evidence type="ECO:0000313" key="13">
    <source>
        <dbReference type="Proteomes" id="UP000293719"/>
    </source>
</evidence>
<reference evidence="12 13" key="1">
    <citation type="journal article" date="2017" name="Int. J. Syst. Evol. Microbiol.">
        <title>Roseitalea porphyridii gen. nov., sp. nov., isolated from a red alga, and reclassification of Hoeflea suaedae Chung et al. 2013 as Pseudohoeflea suaedae gen. nov., comb. nov.</title>
        <authorList>
            <person name="Hyeon J.W."/>
            <person name="Jeong S.E."/>
            <person name="Baek K."/>
            <person name="Jeon C.O."/>
        </authorList>
    </citation>
    <scope>NUCLEOTIDE SEQUENCE [LARGE SCALE GENOMIC DNA]</scope>
    <source>
        <strain evidence="12 13">MA7-20</strain>
    </source>
</reference>
<evidence type="ECO:0000256" key="8">
    <source>
        <dbReference type="SAM" id="MobiDB-lite"/>
    </source>
</evidence>
<dbReference type="KEGG" id="rpod:E0E05_07330"/>
<dbReference type="PANTHER" id="PTHR30489">
    <property type="entry name" value="LIPOPROTEIN-RELEASING SYSTEM TRANSMEMBRANE PROTEIN LOLE"/>
    <property type="match status" value="1"/>
</dbReference>
<feature type="domain" description="ABC3 transporter permease C-terminal" evidence="10">
    <location>
        <begin position="313"/>
        <end position="446"/>
    </location>
</feature>
<dbReference type="InterPro" id="IPR051447">
    <property type="entry name" value="Lipoprotein-release_system"/>
</dbReference>
<protein>
    <submittedName>
        <fullName evidence="12">Lipoprotein-releasing ABC transporter permease subunit</fullName>
    </submittedName>
</protein>
<sequence length="453" mass="48252">MPPSRASREPEPVDANAPADKAGTADGAAVARKDGAAGPFSAFERMIAWRYLRPRRKEAAVSIVTIISLVGVTLGVAALIIVMAVMNGFRAELLDRILGLNGHVIIQPVERPLDDYAAVADRISGVDGVKIAVPLIEGQTLASGNAGAGTGALVRGVRTQDLDGLTSISENIVEGSLVSFASGDGVLIGSRMARSMGLIAGDSITLVSPEGDVTPFGTTPRVKTYPVAAIFEMGMSEYDSSIIFMPFEEAQLYFNSEGVAQLIEVFIDDPDAVDAFAPLIEEAADRPIFMVDWRQRNSAFFSALVIERNAMFLILSIVVLVASLNIISSLIMLVKEKGRGIAILRTMGASQSAILRIFIMAGTGVGVVGTGVGVLLGVLVCWNIQSIQRFMNWASGAEVWDPTIRFLTEIPARMDAGETFAVIILSLTLSFLAAIIPARRAARLDPVEALRYE</sequence>
<comment type="similarity">
    <text evidence="2">Belongs to the ABC-4 integral membrane protein family. LolC/E subfamily.</text>
</comment>
<keyword evidence="6 9" id="KW-1133">Transmembrane helix</keyword>
<evidence type="ECO:0000256" key="3">
    <source>
        <dbReference type="ARBA" id="ARBA00022448"/>
    </source>
</evidence>
<feature type="transmembrane region" description="Helical" evidence="9">
    <location>
        <begin position="310"/>
        <end position="334"/>
    </location>
</feature>
<accession>A0A4P6V025</accession>
<dbReference type="InterPro" id="IPR011925">
    <property type="entry name" value="LolCE_TM"/>
</dbReference>
<dbReference type="NCBIfam" id="TIGR02212">
    <property type="entry name" value="lolCE"/>
    <property type="match status" value="1"/>
</dbReference>
<evidence type="ECO:0000256" key="2">
    <source>
        <dbReference type="ARBA" id="ARBA00005236"/>
    </source>
</evidence>
<dbReference type="Proteomes" id="UP000293719">
    <property type="component" value="Chromosome"/>
</dbReference>
<dbReference type="OrthoDB" id="9808461at2"/>
<proteinExistence type="inferred from homology"/>
<keyword evidence="3" id="KW-0813">Transport</keyword>
<keyword evidence="5 9" id="KW-0812">Transmembrane</keyword>
<feature type="domain" description="MacB-like periplasmic core" evidence="11">
    <location>
        <begin position="65"/>
        <end position="282"/>
    </location>
</feature>
<feature type="transmembrane region" description="Helical" evidence="9">
    <location>
        <begin position="355"/>
        <end position="385"/>
    </location>
</feature>
<dbReference type="InterPro" id="IPR003838">
    <property type="entry name" value="ABC3_permease_C"/>
</dbReference>
<evidence type="ECO:0000256" key="5">
    <source>
        <dbReference type="ARBA" id="ARBA00022692"/>
    </source>
</evidence>
<evidence type="ECO:0000256" key="4">
    <source>
        <dbReference type="ARBA" id="ARBA00022475"/>
    </source>
</evidence>
<evidence type="ECO:0000256" key="7">
    <source>
        <dbReference type="ARBA" id="ARBA00023136"/>
    </source>
</evidence>
<name>A0A4P6V025_9HYPH</name>
<dbReference type="InterPro" id="IPR025857">
    <property type="entry name" value="MacB_PCD"/>
</dbReference>
<dbReference type="Pfam" id="PF02687">
    <property type="entry name" value="FtsX"/>
    <property type="match status" value="1"/>
</dbReference>
<dbReference type="PANTHER" id="PTHR30489:SF0">
    <property type="entry name" value="LIPOPROTEIN-RELEASING SYSTEM TRANSMEMBRANE PROTEIN LOLE"/>
    <property type="match status" value="1"/>
</dbReference>
<comment type="subcellular location">
    <subcellularLocation>
        <location evidence="1">Cell membrane</location>
        <topology evidence="1">Multi-pass membrane protein</topology>
    </subcellularLocation>
</comment>
<dbReference type="AlphaFoldDB" id="A0A4P6V025"/>
<keyword evidence="4" id="KW-1003">Cell membrane</keyword>
<evidence type="ECO:0000259" key="11">
    <source>
        <dbReference type="Pfam" id="PF12704"/>
    </source>
</evidence>
<evidence type="ECO:0000259" key="10">
    <source>
        <dbReference type="Pfam" id="PF02687"/>
    </source>
</evidence>
<feature type="transmembrane region" description="Helical" evidence="9">
    <location>
        <begin position="59"/>
        <end position="86"/>
    </location>
</feature>
<keyword evidence="13" id="KW-1185">Reference proteome</keyword>
<evidence type="ECO:0000256" key="1">
    <source>
        <dbReference type="ARBA" id="ARBA00004651"/>
    </source>
</evidence>
<feature type="region of interest" description="Disordered" evidence="8">
    <location>
        <begin position="1"/>
        <end position="25"/>
    </location>
</feature>
<dbReference type="InterPro" id="IPR016117">
    <property type="entry name" value="ArgJ-like_dom_sf"/>
</dbReference>
<gene>
    <name evidence="12" type="ORF">E0E05_07330</name>
</gene>
<dbReference type="SUPFAM" id="SSF56266">
    <property type="entry name" value="DmpA/ArgJ-like"/>
    <property type="match status" value="1"/>
</dbReference>
<feature type="compositionally biased region" description="Basic and acidic residues" evidence="8">
    <location>
        <begin position="1"/>
        <end position="11"/>
    </location>
</feature>
<dbReference type="GO" id="GO:0044874">
    <property type="term" value="P:lipoprotein localization to outer membrane"/>
    <property type="evidence" value="ECO:0007669"/>
    <property type="project" value="TreeGrafter"/>
</dbReference>